<feature type="transmembrane region" description="Helical" evidence="1">
    <location>
        <begin position="120"/>
        <end position="139"/>
    </location>
</feature>
<dbReference type="Pfam" id="PF16015">
    <property type="entry name" value="Promethin"/>
    <property type="match status" value="1"/>
</dbReference>
<feature type="signal peptide" evidence="2">
    <location>
        <begin position="1"/>
        <end position="25"/>
    </location>
</feature>
<keyword evidence="5" id="KW-1185">Reference proteome</keyword>
<evidence type="ECO:0000256" key="1">
    <source>
        <dbReference type="SAM" id="Phobius"/>
    </source>
</evidence>
<feature type="chain" id="PRO_5036658727" evidence="2">
    <location>
        <begin position="26"/>
        <end position="171"/>
    </location>
</feature>
<dbReference type="Proteomes" id="UP000887013">
    <property type="component" value="Unassembled WGS sequence"/>
</dbReference>
<dbReference type="OrthoDB" id="6428220at2759"/>
<protein>
    <submittedName>
        <fullName evidence="3">Uncharacterized protein</fullName>
    </submittedName>
</protein>
<evidence type="ECO:0000313" key="3">
    <source>
        <dbReference type="EMBL" id="GFT75398.1"/>
    </source>
</evidence>
<accession>A0A8X6U347</accession>
<feature type="transmembrane region" description="Helical" evidence="1">
    <location>
        <begin position="92"/>
        <end position="114"/>
    </location>
</feature>
<keyword evidence="1" id="KW-0472">Membrane</keyword>
<proteinExistence type="predicted"/>
<evidence type="ECO:0000313" key="4">
    <source>
        <dbReference type="EMBL" id="GFU10235.1"/>
    </source>
</evidence>
<organism evidence="3 5">
    <name type="scientific">Nephila pilipes</name>
    <name type="common">Giant wood spider</name>
    <name type="synonym">Nephila maculata</name>
    <dbReference type="NCBI Taxonomy" id="299642"/>
    <lineage>
        <taxon>Eukaryota</taxon>
        <taxon>Metazoa</taxon>
        <taxon>Ecdysozoa</taxon>
        <taxon>Arthropoda</taxon>
        <taxon>Chelicerata</taxon>
        <taxon>Arachnida</taxon>
        <taxon>Araneae</taxon>
        <taxon>Araneomorphae</taxon>
        <taxon>Entelegynae</taxon>
        <taxon>Araneoidea</taxon>
        <taxon>Nephilidae</taxon>
        <taxon>Nephila</taxon>
    </lineage>
</organism>
<dbReference type="AlphaFoldDB" id="A0A8X6U347"/>
<dbReference type="EMBL" id="BMAW01070839">
    <property type="protein sequence ID" value="GFT75398.1"/>
    <property type="molecule type" value="Genomic_DNA"/>
</dbReference>
<comment type="caution">
    <text evidence="3">The sequence shown here is derived from an EMBL/GenBank/DDBJ whole genome shotgun (WGS) entry which is preliminary data.</text>
</comment>
<feature type="transmembrane region" description="Helical" evidence="1">
    <location>
        <begin position="65"/>
        <end position="85"/>
    </location>
</feature>
<sequence length="171" mass="19013">MKIKTNPFINFFLLLLFLFSEKKMAVEEMNQQLNNLCNSLDTVLQNICGPQYSNDLKKFATNHPFILTGIIAVGMFSAIPFLCFLGFTFVTLFIALLCFLCIEGSIIAIAGLIFVGIVSFISIIVGAIISASAVGFWILQKIRSVLIKATQNHSKKVSKRNRPSVEKITDE</sequence>
<keyword evidence="1" id="KW-0812">Transmembrane</keyword>
<gene>
    <name evidence="3" type="primary">AVEN_25655_1</name>
    <name evidence="3" type="ORF">NPIL_156471</name>
    <name evidence="4" type="ORF">NPIL_577861</name>
</gene>
<dbReference type="EMBL" id="BMAW01029030">
    <property type="protein sequence ID" value="GFU10235.1"/>
    <property type="molecule type" value="Genomic_DNA"/>
</dbReference>
<name>A0A8X6U347_NEPPI</name>
<reference evidence="3" key="1">
    <citation type="submission" date="2020-08" db="EMBL/GenBank/DDBJ databases">
        <title>Multicomponent nature underlies the extraordinary mechanical properties of spider dragline silk.</title>
        <authorList>
            <person name="Kono N."/>
            <person name="Nakamura H."/>
            <person name="Mori M."/>
            <person name="Yoshida Y."/>
            <person name="Ohtoshi R."/>
            <person name="Malay A.D."/>
            <person name="Moran D.A.P."/>
            <person name="Tomita M."/>
            <person name="Numata K."/>
            <person name="Arakawa K."/>
        </authorList>
    </citation>
    <scope>NUCLEOTIDE SEQUENCE</scope>
</reference>
<keyword evidence="2" id="KW-0732">Signal</keyword>
<keyword evidence="1" id="KW-1133">Transmembrane helix</keyword>
<evidence type="ECO:0000256" key="2">
    <source>
        <dbReference type="SAM" id="SignalP"/>
    </source>
</evidence>
<evidence type="ECO:0000313" key="5">
    <source>
        <dbReference type="Proteomes" id="UP000887013"/>
    </source>
</evidence>